<dbReference type="EMBL" id="JPKZ01001893">
    <property type="protein sequence ID" value="KHN79598.1"/>
    <property type="molecule type" value="Genomic_DNA"/>
</dbReference>
<dbReference type="InterPro" id="IPR011598">
    <property type="entry name" value="bHLH_dom"/>
</dbReference>
<protein>
    <submittedName>
        <fullName evidence="9">Protein WBSCR14-like protein</fullName>
    </submittedName>
</protein>
<keyword evidence="2" id="KW-0805">Transcription regulation</keyword>
<keyword evidence="3" id="KW-0238">DNA-binding</keyword>
<feature type="compositionally biased region" description="Polar residues" evidence="7">
    <location>
        <begin position="433"/>
        <end position="442"/>
    </location>
</feature>
<evidence type="ECO:0000256" key="1">
    <source>
        <dbReference type="ARBA" id="ARBA00004123"/>
    </source>
</evidence>
<feature type="coiled-coil region" evidence="6">
    <location>
        <begin position="708"/>
        <end position="735"/>
    </location>
</feature>
<dbReference type="OrthoDB" id="6022628at2759"/>
<dbReference type="CDD" id="cd21739">
    <property type="entry name" value="NES2-NLS_ChREBP-like"/>
    <property type="match status" value="1"/>
</dbReference>
<reference evidence="9 10" key="1">
    <citation type="submission" date="2014-11" db="EMBL/GenBank/DDBJ databases">
        <title>Genetic blueprint of the zoonotic pathogen Toxocara canis.</title>
        <authorList>
            <person name="Zhu X.-Q."/>
            <person name="Korhonen P.K."/>
            <person name="Cai H."/>
            <person name="Young N.D."/>
            <person name="Nejsum P."/>
            <person name="von Samson-Himmelstjerna G."/>
            <person name="Boag P.R."/>
            <person name="Tan P."/>
            <person name="Li Q."/>
            <person name="Min J."/>
            <person name="Yang Y."/>
            <person name="Wang X."/>
            <person name="Fang X."/>
            <person name="Hall R.S."/>
            <person name="Hofmann A."/>
            <person name="Sternberg P.W."/>
            <person name="Jex A.R."/>
            <person name="Gasser R.B."/>
        </authorList>
    </citation>
    <scope>NUCLEOTIDE SEQUENCE [LARGE SCALE GENOMIC DNA]</scope>
    <source>
        <strain evidence="9">PN_DK_2014</strain>
    </source>
</reference>
<feature type="region of interest" description="Disordered" evidence="7">
    <location>
        <begin position="433"/>
        <end position="456"/>
    </location>
</feature>
<name>A0A0B2VDK1_TOXCA</name>
<organism evidence="9 10">
    <name type="scientific">Toxocara canis</name>
    <name type="common">Canine roundworm</name>
    <dbReference type="NCBI Taxonomy" id="6265"/>
    <lineage>
        <taxon>Eukaryota</taxon>
        <taxon>Metazoa</taxon>
        <taxon>Ecdysozoa</taxon>
        <taxon>Nematoda</taxon>
        <taxon>Chromadorea</taxon>
        <taxon>Rhabditida</taxon>
        <taxon>Spirurina</taxon>
        <taxon>Ascaridomorpha</taxon>
        <taxon>Ascaridoidea</taxon>
        <taxon>Toxocaridae</taxon>
        <taxon>Toxocara</taxon>
    </lineage>
</organism>
<dbReference type="GO" id="GO:0005634">
    <property type="term" value="C:nucleus"/>
    <property type="evidence" value="ECO:0007669"/>
    <property type="project" value="UniProtKB-SubCell"/>
</dbReference>
<keyword evidence="10" id="KW-1185">Reference proteome</keyword>
<evidence type="ECO:0000313" key="9">
    <source>
        <dbReference type="EMBL" id="KHN79598.1"/>
    </source>
</evidence>
<gene>
    <name evidence="9" type="primary">mml-1</name>
    <name evidence="9" type="ORF">Tcan_06184</name>
</gene>
<evidence type="ECO:0000256" key="2">
    <source>
        <dbReference type="ARBA" id="ARBA00023015"/>
    </source>
</evidence>
<keyword evidence="6" id="KW-0175">Coiled coil</keyword>
<proteinExistence type="predicted"/>
<dbReference type="Pfam" id="PF00010">
    <property type="entry name" value="HLH"/>
    <property type="match status" value="1"/>
</dbReference>
<dbReference type="GO" id="GO:0000981">
    <property type="term" value="F:DNA-binding transcription factor activity, RNA polymerase II-specific"/>
    <property type="evidence" value="ECO:0007669"/>
    <property type="project" value="TreeGrafter"/>
</dbReference>
<feature type="compositionally biased region" description="Polar residues" evidence="7">
    <location>
        <begin position="1"/>
        <end position="17"/>
    </location>
</feature>
<feature type="compositionally biased region" description="Basic and acidic residues" evidence="7">
    <location>
        <begin position="539"/>
        <end position="550"/>
    </location>
</feature>
<accession>A0A0B2VDK1</accession>
<evidence type="ECO:0000256" key="5">
    <source>
        <dbReference type="ARBA" id="ARBA00023242"/>
    </source>
</evidence>
<feature type="compositionally biased region" description="Low complexity" evidence="7">
    <location>
        <begin position="286"/>
        <end position="300"/>
    </location>
</feature>
<sequence length="851" mass="95701">MTSQEPIHSGHFMTSNPHNDDLAPDEEDEDVEVEVVDDEEDRLVAEDDTEERRALKNQDEKPVTFYKFGPKKTQSIAIDVSLNKLNKCIKVAYNKMTTPKWKDFKGLRLHWKQRIRLNNVIWRAYYMEFRKPDKKKAKKTPYCYFAVPDDDTTHTKIEGSVMEGMYWKRRMEAVCAQYKRWRHFTKGRKKGRKRENSCSGENGVQKMPPKSQTPKNTSSEYFDIDDYDNEFTDTLFDSLSQPYMFPNPKEMVQGCNADVMQPGLLSLQPSIEEIMASFDPPPDPPHAGADPVVPPSVSSSYSSKEYDAATLLADYGNQTQPTRQPSTVSSQVLMVNSCAPTYSQAAYERIPPVISVPFSDTSNLDYVPQFLTTTSIPPTSTVLTNRSWWMNFPSTPTHSLLGSPSAPSPLMHSPTGPSLTVNSPSPLLLPSPTETVRANTPSKGALKAYPSPTPPQKLTERWTTMANASMSNSRNGLDTVGMGVHEQSPWKVSTSPSVTPRSLPIPQPLYPQLSTHIASTSNVPMEHTTSVAAPLPSLIKEEEEKNDRRPRSLKATRKRSPFIMEKLKHRYRNGLQVTISNTALSIKNNASLEQLCIGCDNMRDAVFQEHSVVPIGESRRLLSTAVAENDPSRKRSPRSAAADSTIEPVERKRILHLNAEQNRRSALKDGFEQLLGLLPNVYAAGTKPTNAVVLARAAERIRELRTTITRNGEKADELHQQIQRLNDKIASLQASLPSSSRGGTTTVSQRTLVEQFFERYTKDRSRQDFRFWMMAKMMRPLIESLGECLCEDGTCRERVVASANDWLNTNWQPSAMRPLASSMLIYLATNTSMLTNPSALQEHVQKEINKQ</sequence>
<dbReference type="PANTHER" id="PTHR15741:SF37">
    <property type="entry name" value="LD38259P"/>
    <property type="match status" value="1"/>
</dbReference>
<dbReference type="InterPro" id="IPR036638">
    <property type="entry name" value="HLH_DNA-bd_sf"/>
</dbReference>
<evidence type="ECO:0000256" key="4">
    <source>
        <dbReference type="ARBA" id="ARBA00023163"/>
    </source>
</evidence>
<dbReference type="SUPFAM" id="SSF47459">
    <property type="entry name" value="HLH, helix-loop-helix DNA-binding domain"/>
    <property type="match status" value="1"/>
</dbReference>
<comment type="subcellular location">
    <subcellularLocation>
        <location evidence="1">Nucleus</location>
    </subcellularLocation>
</comment>
<evidence type="ECO:0000256" key="3">
    <source>
        <dbReference type="ARBA" id="ARBA00023125"/>
    </source>
</evidence>
<evidence type="ECO:0000313" key="10">
    <source>
        <dbReference type="Proteomes" id="UP000031036"/>
    </source>
</evidence>
<dbReference type="InterPro" id="IPR052207">
    <property type="entry name" value="Max-like/E-box_TFs"/>
</dbReference>
<dbReference type="GO" id="GO:0000978">
    <property type="term" value="F:RNA polymerase II cis-regulatory region sequence-specific DNA binding"/>
    <property type="evidence" value="ECO:0007669"/>
    <property type="project" value="TreeGrafter"/>
</dbReference>
<dbReference type="SMART" id="SM00353">
    <property type="entry name" value="HLH"/>
    <property type="match status" value="1"/>
</dbReference>
<dbReference type="Proteomes" id="UP000031036">
    <property type="component" value="Unassembled WGS sequence"/>
</dbReference>
<evidence type="ECO:0000256" key="7">
    <source>
        <dbReference type="SAM" id="MobiDB-lite"/>
    </source>
</evidence>
<feature type="region of interest" description="Disordered" evidence="7">
    <location>
        <begin position="400"/>
        <end position="419"/>
    </location>
</feature>
<feature type="region of interest" description="Disordered" evidence="7">
    <location>
        <begin position="186"/>
        <end position="218"/>
    </location>
</feature>
<evidence type="ECO:0000259" key="8">
    <source>
        <dbReference type="PROSITE" id="PS50888"/>
    </source>
</evidence>
<evidence type="ECO:0000256" key="6">
    <source>
        <dbReference type="SAM" id="Coils"/>
    </source>
</evidence>
<feature type="region of interest" description="Disordered" evidence="7">
    <location>
        <begin position="625"/>
        <end position="645"/>
    </location>
</feature>
<feature type="compositionally biased region" description="Basic and acidic residues" evidence="7">
    <location>
        <begin position="42"/>
        <end position="56"/>
    </location>
</feature>
<dbReference type="PANTHER" id="PTHR15741">
    <property type="entry name" value="BASIC HELIX-LOOP-HELIX ZIP TRANSCRIPTION FACTOR"/>
    <property type="match status" value="1"/>
</dbReference>
<keyword evidence="4" id="KW-0804">Transcription</keyword>
<dbReference type="Gene3D" id="4.10.280.10">
    <property type="entry name" value="Helix-loop-helix DNA-binding domain"/>
    <property type="match status" value="1"/>
</dbReference>
<feature type="compositionally biased region" description="Acidic residues" evidence="7">
    <location>
        <begin position="22"/>
        <end position="41"/>
    </location>
</feature>
<feature type="region of interest" description="Disordered" evidence="7">
    <location>
        <begin position="539"/>
        <end position="558"/>
    </location>
</feature>
<feature type="domain" description="BHLH" evidence="8">
    <location>
        <begin position="651"/>
        <end position="704"/>
    </location>
</feature>
<feature type="region of interest" description="Disordered" evidence="7">
    <location>
        <begin position="1"/>
        <end position="56"/>
    </location>
</feature>
<comment type="caution">
    <text evidence="9">The sequence shown here is derived from an EMBL/GenBank/DDBJ whole genome shotgun (WGS) entry which is preliminary data.</text>
</comment>
<feature type="region of interest" description="Disordered" evidence="7">
    <location>
        <begin position="276"/>
        <end position="300"/>
    </location>
</feature>
<dbReference type="PROSITE" id="PS50888">
    <property type="entry name" value="BHLH"/>
    <property type="match status" value="1"/>
</dbReference>
<feature type="compositionally biased region" description="Low complexity" evidence="7">
    <location>
        <begin position="400"/>
        <end position="410"/>
    </location>
</feature>
<keyword evidence="5" id="KW-0539">Nucleus</keyword>
<dbReference type="GO" id="GO:0046983">
    <property type="term" value="F:protein dimerization activity"/>
    <property type="evidence" value="ECO:0007669"/>
    <property type="project" value="InterPro"/>
</dbReference>
<dbReference type="STRING" id="6265.A0A0B2VDK1"/>
<dbReference type="AlphaFoldDB" id="A0A0B2VDK1"/>
<dbReference type="OMA" id="QYKRWRH"/>